<evidence type="ECO:0000256" key="2">
    <source>
        <dbReference type="ARBA" id="ARBA00022801"/>
    </source>
</evidence>
<keyword evidence="1" id="KW-0540">Nuclease</keyword>
<keyword evidence="4" id="KW-1185">Reference proteome</keyword>
<dbReference type="CDD" id="cd07719">
    <property type="entry name" value="arylsulfatase_AtsA-like_MBL-fold"/>
    <property type="match status" value="1"/>
</dbReference>
<dbReference type="Proteomes" id="UP001597083">
    <property type="component" value="Unassembled WGS sequence"/>
</dbReference>
<dbReference type="PANTHER" id="PTHR46018:SF2">
    <property type="entry name" value="ZINC PHOSPHODIESTERASE ELAC PROTEIN 1"/>
    <property type="match status" value="1"/>
</dbReference>
<dbReference type="Gene3D" id="3.60.15.10">
    <property type="entry name" value="Ribonuclease Z/Hydroxyacylglutathione hydrolase-like"/>
    <property type="match status" value="1"/>
</dbReference>
<dbReference type="Pfam" id="PF23023">
    <property type="entry name" value="Anti-Pycsar_Apyc1"/>
    <property type="match status" value="1"/>
</dbReference>
<gene>
    <name evidence="3" type="ORF">ACFQ07_03095</name>
</gene>
<keyword evidence="2" id="KW-0378">Hydrolase</keyword>
<dbReference type="InterPro" id="IPR036866">
    <property type="entry name" value="RibonucZ/Hydroxyglut_hydro"/>
</dbReference>
<evidence type="ECO:0000256" key="1">
    <source>
        <dbReference type="ARBA" id="ARBA00022759"/>
    </source>
</evidence>
<dbReference type="PANTHER" id="PTHR46018">
    <property type="entry name" value="ZINC PHOSPHODIESTERASE ELAC PROTEIN 1"/>
    <property type="match status" value="1"/>
</dbReference>
<comment type="caution">
    <text evidence="3">The sequence shown here is derived from an EMBL/GenBank/DDBJ whole genome shotgun (WGS) entry which is preliminary data.</text>
</comment>
<sequence>MKRSLLKPRRVRIVLSALLAFALVAAIAAYLGRGRIVDAVIRDRLKDDTDRAYVQDKEHIRVLLCGTGSPEVSAARAQACTLVAAGGKLFLFDAGEGATKSLAESNVPYGELERVFITHFHSDHFNGLGTLVNATWIWGRTEPLDIWGPVGLDKVVGGLNSAYALDHGYRRANMHHLDASGAAADAIPTEIEFPDGTRSVRVYNQGGVTIDARLVAHDPVSPALGYVLTYRGKKVFISGDTEVRPVNLPAMQNADLVIHEAYATHLVRRAIPHMRDMGLTRDAKVAEDTIRYHADTIALAKQAQQAGVKHLVLTHLTPYPDGFVARRLFTQGMSDHYKGELTVGSDGLVVVL</sequence>
<accession>A0ABW3C9M6</accession>
<proteinExistence type="predicted"/>
<keyword evidence="1" id="KW-0255">Endonuclease</keyword>
<reference evidence="4" key="1">
    <citation type="journal article" date="2019" name="Int. J. Syst. Evol. Microbiol.">
        <title>The Global Catalogue of Microorganisms (GCM) 10K type strain sequencing project: providing services to taxonomists for standard genome sequencing and annotation.</title>
        <authorList>
            <consortium name="The Broad Institute Genomics Platform"/>
            <consortium name="The Broad Institute Genome Sequencing Center for Infectious Disease"/>
            <person name="Wu L."/>
            <person name="Ma J."/>
        </authorList>
    </citation>
    <scope>NUCLEOTIDE SEQUENCE [LARGE SCALE GENOMIC DNA]</scope>
    <source>
        <strain evidence="4">JCM 31696</strain>
    </source>
</reference>
<dbReference type="InterPro" id="IPR044094">
    <property type="entry name" value="AtsA-like_MBL-fold"/>
</dbReference>
<dbReference type="EMBL" id="JBHTIR010000274">
    <property type="protein sequence ID" value="MFD0851186.1"/>
    <property type="molecule type" value="Genomic_DNA"/>
</dbReference>
<name>A0ABW3C9M6_9ACTN</name>
<evidence type="ECO:0000313" key="3">
    <source>
        <dbReference type="EMBL" id="MFD0851186.1"/>
    </source>
</evidence>
<organism evidence="3 4">
    <name type="scientific">Actinomadura adrarensis</name>
    <dbReference type="NCBI Taxonomy" id="1819600"/>
    <lineage>
        <taxon>Bacteria</taxon>
        <taxon>Bacillati</taxon>
        <taxon>Actinomycetota</taxon>
        <taxon>Actinomycetes</taxon>
        <taxon>Streptosporangiales</taxon>
        <taxon>Thermomonosporaceae</taxon>
        <taxon>Actinomadura</taxon>
    </lineage>
</organism>
<evidence type="ECO:0000313" key="4">
    <source>
        <dbReference type="Proteomes" id="UP001597083"/>
    </source>
</evidence>
<dbReference type="SUPFAM" id="SSF56281">
    <property type="entry name" value="Metallo-hydrolase/oxidoreductase"/>
    <property type="match status" value="1"/>
</dbReference>
<protein>
    <submittedName>
        <fullName evidence="3">MBL fold metallo-hydrolase</fullName>
    </submittedName>
</protein>